<organism evidence="2 3">
    <name type="scientific">Paxillus involutus ATCC 200175</name>
    <dbReference type="NCBI Taxonomy" id="664439"/>
    <lineage>
        <taxon>Eukaryota</taxon>
        <taxon>Fungi</taxon>
        <taxon>Dikarya</taxon>
        <taxon>Basidiomycota</taxon>
        <taxon>Agaricomycotina</taxon>
        <taxon>Agaricomycetes</taxon>
        <taxon>Agaricomycetidae</taxon>
        <taxon>Boletales</taxon>
        <taxon>Paxilineae</taxon>
        <taxon>Paxillaceae</taxon>
        <taxon>Paxillus</taxon>
    </lineage>
</organism>
<feature type="compositionally biased region" description="Basic and acidic residues" evidence="1">
    <location>
        <begin position="41"/>
        <end position="57"/>
    </location>
</feature>
<reference evidence="2 3" key="1">
    <citation type="submission" date="2014-06" db="EMBL/GenBank/DDBJ databases">
        <authorList>
            <consortium name="DOE Joint Genome Institute"/>
            <person name="Kuo A."/>
            <person name="Kohler A."/>
            <person name="Nagy L.G."/>
            <person name="Floudas D."/>
            <person name="Copeland A."/>
            <person name="Barry K.W."/>
            <person name="Cichocki N."/>
            <person name="Veneault-Fourrey C."/>
            <person name="LaButti K."/>
            <person name="Lindquist E.A."/>
            <person name="Lipzen A."/>
            <person name="Lundell T."/>
            <person name="Morin E."/>
            <person name="Murat C."/>
            <person name="Sun H."/>
            <person name="Tunlid A."/>
            <person name="Henrissat B."/>
            <person name="Grigoriev I.V."/>
            <person name="Hibbett D.S."/>
            <person name="Martin F."/>
            <person name="Nordberg H.P."/>
            <person name="Cantor M.N."/>
            <person name="Hua S.X."/>
        </authorList>
    </citation>
    <scope>NUCLEOTIDE SEQUENCE [LARGE SCALE GENOMIC DNA]</scope>
    <source>
        <strain evidence="2 3">ATCC 200175</strain>
    </source>
</reference>
<dbReference type="HOGENOM" id="CLU_837032_0_0_1"/>
<feature type="compositionally biased region" description="Acidic residues" evidence="1">
    <location>
        <begin position="287"/>
        <end position="300"/>
    </location>
</feature>
<keyword evidence="3" id="KW-1185">Reference proteome</keyword>
<evidence type="ECO:0000256" key="1">
    <source>
        <dbReference type="SAM" id="MobiDB-lite"/>
    </source>
</evidence>
<feature type="compositionally biased region" description="Polar residues" evidence="1">
    <location>
        <begin position="59"/>
        <end position="74"/>
    </location>
</feature>
<feature type="region of interest" description="Disordered" evidence="1">
    <location>
        <begin position="33"/>
        <end position="78"/>
    </location>
</feature>
<feature type="region of interest" description="Disordered" evidence="1">
    <location>
        <begin position="107"/>
        <end position="210"/>
    </location>
</feature>
<evidence type="ECO:0000313" key="3">
    <source>
        <dbReference type="Proteomes" id="UP000053647"/>
    </source>
</evidence>
<name>A0A0C9SPG4_PAXIN</name>
<dbReference type="AlphaFoldDB" id="A0A0C9SPG4"/>
<protein>
    <submittedName>
        <fullName evidence="2">Uncharacterized protein</fullName>
    </submittedName>
</protein>
<feature type="compositionally biased region" description="Basic and acidic residues" evidence="1">
    <location>
        <begin position="164"/>
        <end position="176"/>
    </location>
</feature>
<dbReference type="OrthoDB" id="2712411at2759"/>
<evidence type="ECO:0000313" key="2">
    <source>
        <dbReference type="EMBL" id="KIJ08964.1"/>
    </source>
</evidence>
<reference evidence="3" key="2">
    <citation type="submission" date="2015-01" db="EMBL/GenBank/DDBJ databases">
        <title>Evolutionary Origins and Diversification of the Mycorrhizal Mutualists.</title>
        <authorList>
            <consortium name="DOE Joint Genome Institute"/>
            <consortium name="Mycorrhizal Genomics Consortium"/>
            <person name="Kohler A."/>
            <person name="Kuo A."/>
            <person name="Nagy L.G."/>
            <person name="Floudas D."/>
            <person name="Copeland A."/>
            <person name="Barry K.W."/>
            <person name="Cichocki N."/>
            <person name="Veneault-Fourrey C."/>
            <person name="LaButti K."/>
            <person name="Lindquist E.A."/>
            <person name="Lipzen A."/>
            <person name="Lundell T."/>
            <person name="Morin E."/>
            <person name="Murat C."/>
            <person name="Riley R."/>
            <person name="Ohm R."/>
            <person name="Sun H."/>
            <person name="Tunlid A."/>
            <person name="Henrissat B."/>
            <person name="Grigoriev I.V."/>
            <person name="Hibbett D.S."/>
            <person name="Martin F."/>
        </authorList>
    </citation>
    <scope>NUCLEOTIDE SEQUENCE [LARGE SCALE GENOMIC DNA]</scope>
    <source>
        <strain evidence="3">ATCC 200175</strain>
    </source>
</reference>
<dbReference type="EMBL" id="KN819527">
    <property type="protein sequence ID" value="KIJ08964.1"/>
    <property type="molecule type" value="Genomic_DNA"/>
</dbReference>
<gene>
    <name evidence="2" type="ORF">PAXINDRAFT_17930</name>
</gene>
<feature type="region of interest" description="Disordered" evidence="1">
    <location>
        <begin position="259"/>
        <end position="300"/>
    </location>
</feature>
<accession>A0A0C9SPG4</accession>
<sequence>MWPLFYLPTTTYELMAVVSQLTEVDVELDSQLVRDPLQEAPDTRNAKDEKARKKDNSEGVETTLQRRPSESSSLRDFLDGPAIAPIGGAADPADQLYVNFFNNSLPDAPPQVDEPPKRRLSRFLGKFTRKKKGRGAETQTQPEPQQAGAGAGVDPLSTTTPKEPTAKDKGKQKEIDPDAAPAEEIERTAISTPGPIPAASATHTKHKIRHRVKRIRQVIMPRRDGSTASEYDHLEVVDVAYGHMDDRVATAKSIPRKRWKGNLKKKEENAQAAEPSTVATTSQQADNDSDDSDADEAVVSDDEEVAAAWYDVLFNLICYCNRDRYISVDDSD</sequence>
<proteinExistence type="predicted"/>
<dbReference type="Proteomes" id="UP000053647">
    <property type="component" value="Unassembled WGS sequence"/>
</dbReference>